<comment type="caution">
    <text evidence="1">The sequence shown here is derived from an EMBL/GenBank/DDBJ whole genome shotgun (WGS) entry which is preliminary data.</text>
</comment>
<proteinExistence type="predicted"/>
<evidence type="ECO:0000313" key="2">
    <source>
        <dbReference type="Proteomes" id="UP001519460"/>
    </source>
</evidence>
<dbReference type="Proteomes" id="UP001519460">
    <property type="component" value="Unassembled WGS sequence"/>
</dbReference>
<accession>A0ABD0LFC6</accession>
<dbReference type="EMBL" id="JACVVK020000053">
    <property type="protein sequence ID" value="KAK7498022.1"/>
    <property type="molecule type" value="Genomic_DNA"/>
</dbReference>
<reference evidence="1 2" key="1">
    <citation type="journal article" date="2023" name="Sci. Data">
        <title>Genome assembly of the Korean intertidal mud-creeper Batillaria attramentaria.</title>
        <authorList>
            <person name="Patra A.K."/>
            <person name="Ho P.T."/>
            <person name="Jun S."/>
            <person name="Lee S.J."/>
            <person name="Kim Y."/>
            <person name="Won Y.J."/>
        </authorList>
    </citation>
    <scope>NUCLEOTIDE SEQUENCE [LARGE SCALE GENOMIC DNA]</scope>
    <source>
        <strain evidence="1">Wonlab-2016</strain>
    </source>
</reference>
<gene>
    <name evidence="1" type="ORF">BaRGS_00010610</name>
</gene>
<evidence type="ECO:0000313" key="1">
    <source>
        <dbReference type="EMBL" id="KAK7498022.1"/>
    </source>
</evidence>
<sequence length="116" mass="13203">MSYFSRCILQLFKVFRMIREATECLPASHLESTTHEGVFGISCRSHRRSLMAYHQHRTKTFTITVFQLLSVCLRFSWGSVDLPLLRCQISAVILCAILCHTKIPERSTGINGLPST</sequence>
<organism evidence="1 2">
    <name type="scientific">Batillaria attramentaria</name>
    <dbReference type="NCBI Taxonomy" id="370345"/>
    <lineage>
        <taxon>Eukaryota</taxon>
        <taxon>Metazoa</taxon>
        <taxon>Spiralia</taxon>
        <taxon>Lophotrochozoa</taxon>
        <taxon>Mollusca</taxon>
        <taxon>Gastropoda</taxon>
        <taxon>Caenogastropoda</taxon>
        <taxon>Sorbeoconcha</taxon>
        <taxon>Cerithioidea</taxon>
        <taxon>Batillariidae</taxon>
        <taxon>Batillaria</taxon>
    </lineage>
</organism>
<keyword evidence="2" id="KW-1185">Reference proteome</keyword>
<dbReference type="AlphaFoldDB" id="A0ABD0LFC6"/>
<name>A0ABD0LFC6_9CAEN</name>
<protein>
    <submittedName>
        <fullName evidence="1">Uncharacterized protein</fullName>
    </submittedName>
</protein>